<dbReference type="Proteomes" id="UP000198607">
    <property type="component" value="Unassembled WGS sequence"/>
</dbReference>
<evidence type="ECO:0000313" key="3">
    <source>
        <dbReference type="Proteomes" id="UP000198607"/>
    </source>
</evidence>
<dbReference type="AlphaFoldDB" id="A0A1G8KD73"/>
<proteinExistence type="predicted"/>
<feature type="chain" id="PRO_5011523646" evidence="1">
    <location>
        <begin position="19"/>
        <end position="121"/>
    </location>
</feature>
<evidence type="ECO:0000256" key="1">
    <source>
        <dbReference type="SAM" id="SignalP"/>
    </source>
</evidence>
<organism evidence="2 3">
    <name type="scientific">Propionivibrio dicarboxylicus</name>
    <dbReference type="NCBI Taxonomy" id="83767"/>
    <lineage>
        <taxon>Bacteria</taxon>
        <taxon>Pseudomonadati</taxon>
        <taxon>Pseudomonadota</taxon>
        <taxon>Betaproteobacteria</taxon>
        <taxon>Rhodocyclales</taxon>
        <taxon>Rhodocyclaceae</taxon>
        <taxon>Propionivibrio</taxon>
    </lineage>
</organism>
<protein>
    <submittedName>
        <fullName evidence="2">Uncharacterized protein</fullName>
    </submittedName>
</protein>
<evidence type="ECO:0000313" key="2">
    <source>
        <dbReference type="EMBL" id="SDI41348.1"/>
    </source>
</evidence>
<accession>A0A1G8KD73</accession>
<feature type="signal peptide" evidence="1">
    <location>
        <begin position="1"/>
        <end position="18"/>
    </location>
</feature>
<dbReference type="STRING" id="83767.SAMN05660652_03388"/>
<reference evidence="2 3" key="1">
    <citation type="submission" date="2016-10" db="EMBL/GenBank/DDBJ databases">
        <authorList>
            <person name="de Groot N.N."/>
        </authorList>
    </citation>
    <scope>NUCLEOTIDE SEQUENCE [LARGE SCALE GENOMIC DNA]</scope>
    <source>
        <strain evidence="2 3">DSM 5885</strain>
    </source>
</reference>
<sequence length="121" mass="13056">MPLSATLIASIVSAVLEAASLSATTPTRSPQQYESYVMKRKLPPEAKLGVMAPPAGNGRIVINGTDLALSPVAQFRNSQNLIVQPMTLQENQTVVYINDPFGAVFRVWMVSQAELSALQQN</sequence>
<name>A0A1G8KD73_9RHOO</name>
<gene>
    <name evidence="2" type="ORF">SAMN05660652_03388</name>
</gene>
<dbReference type="EMBL" id="FNCY01000018">
    <property type="protein sequence ID" value="SDI41348.1"/>
    <property type="molecule type" value="Genomic_DNA"/>
</dbReference>
<keyword evidence="3" id="KW-1185">Reference proteome</keyword>
<keyword evidence="1" id="KW-0732">Signal</keyword>